<feature type="compositionally biased region" description="Low complexity" evidence="1">
    <location>
        <begin position="581"/>
        <end position="597"/>
    </location>
</feature>
<dbReference type="SUPFAM" id="SSF64182">
    <property type="entry name" value="DHH phosphoesterases"/>
    <property type="match status" value="1"/>
</dbReference>
<feature type="region of interest" description="Disordered" evidence="1">
    <location>
        <begin position="491"/>
        <end position="603"/>
    </location>
</feature>
<feature type="compositionally biased region" description="Pro residues" evidence="1">
    <location>
        <begin position="538"/>
        <end position="548"/>
    </location>
</feature>
<name>A0ABY8WT93_9BACT</name>
<keyword evidence="3" id="KW-1185">Reference proteome</keyword>
<protein>
    <submittedName>
        <fullName evidence="2">Uncharacterized protein</fullName>
    </submittedName>
</protein>
<feature type="compositionally biased region" description="Low complexity" evidence="1">
    <location>
        <begin position="518"/>
        <end position="527"/>
    </location>
</feature>
<dbReference type="Gene3D" id="3.90.1640.10">
    <property type="entry name" value="inorganic pyrophosphatase (n-terminal core)"/>
    <property type="match status" value="2"/>
</dbReference>
<evidence type="ECO:0000313" key="2">
    <source>
        <dbReference type="EMBL" id="WIO45715.1"/>
    </source>
</evidence>
<proteinExistence type="predicted"/>
<dbReference type="InterPro" id="IPR038763">
    <property type="entry name" value="DHH_sf"/>
</dbReference>
<evidence type="ECO:0000256" key="1">
    <source>
        <dbReference type="SAM" id="MobiDB-lite"/>
    </source>
</evidence>
<feature type="compositionally biased region" description="Basic and acidic residues" evidence="1">
    <location>
        <begin position="250"/>
        <end position="273"/>
    </location>
</feature>
<dbReference type="InterPro" id="IPR051319">
    <property type="entry name" value="Oligoribo/pAp-PDE_c-di-AMP_PDE"/>
</dbReference>
<feature type="region of interest" description="Disordered" evidence="1">
    <location>
        <begin position="394"/>
        <end position="413"/>
    </location>
</feature>
<dbReference type="PANTHER" id="PTHR47618">
    <property type="entry name" value="BIFUNCTIONAL OLIGORIBONUCLEASE AND PAP PHOSPHATASE NRNA"/>
    <property type="match status" value="1"/>
</dbReference>
<gene>
    <name evidence="2" type="ORF">SEML1_0073</name>
</gene>
<reference evidence="2 3" key="1">
    <citation type="journal article" date="2023" name="Cell">
        <title>Genetic manipulation of Patescibacteria provides mechanistic insights into microbial dark matter and the epibiotic lifestyle.</title>
        <authorList>
            <person name="Wang Y."/>
            <person name="Gallagher L.A."/>
            <person name="Andrade P.A."/>
            <person name="Liu A."/>
            <person name="Humphreys I.R."/>
            <person name="Turkarslan S."/>
            <person name="Cutler K.J."/>
            <person name="Arrieta-Ortiz M.L."/>
            <person name="Li Y."/>
            <person name="Radey M.C."/>
            <person name="McLean J.S."/>
            <person name="Cong Q."/>
            <person name="Baker D."/>
            <person name="Baliga N.S."/>
            <person name="Peterson S.B."/>
            <person name="Mougous J.D."/>
        </authorList>
    </citation>
    <scope>NUCLEOTIDE SEQUENCE [LARGE SCALE GENOMIC DNA]</scope>
    <source>
        <strain evidence="2 3">ML1</strain>
    </source>
</reference>
<evidence type="ECO:0000313" key="3">
    <source>
        <dbReference type="Proteomes" id="UP001177295"/>
    </source>
</evidence>
<feature type="region of interest" description="Disordered" evidence="1">
    <location>
        <begin position="250"/>
        <end position="300"/>
    </location>
</feature>
<dbReference type="RefSeq" id="WP_376754088.1">
    <property type="nucleotide sequence ID" value="NZ_CP124550.1"/>
</dbReference>
<organism evidence="2 3">
    <name type="scientific">Candidatus Southlakia epibionticum</name>
    <dbReference type="NCBI Taxonomy" id="3043284"/>
    <lineage>
        <taxon>Bacteria</taxon>
        <taxon>Candidatus Saccharimonadota</taxon>
        <taxon>Candidatus Saccharimonadia</taxon>
        <taxon>Candidatus Saccharimonadales</taxon>
        <taxon>Candidatus Saccharimonadaceae</taxon>
        <taxon>Candidatus Southlakia</taxon>
    </lineage>
</organism>
<dbReference type="Proteomes" id="UP001177295">
    <property type="component" value="Chromosome"/>
</dbReference>
<dbReference type="EMBL" id="CP124550">
    <property type="protein sequence ID" value="WIO45715.1"/>
    <property type="molecule type" value="Genomic_DNA"/>
</dbReference>
<sequence length="603" mass="63059">MADALTQIVEKLEENSNILVTVNTNPTVDELSAALGITLLLNKLDKHATAVFSGHVPPALEFLQPEKTFEGTVDSLRDFIIALDKEKADHLRYKVVDDMVKIFITPYRTTINEKDLDFSQGDYNVEAVLAIGVRSTADLDHALESHGRILHDAAVTSISLDEPSHLGGIEWNNPRASGYSELLYALADVLVGENKKMIDEQIATAFLTGIVAATERFSNSKTSSAVMRIAASLMGAGANQQLIATKLEEGEKKAQADETAPRSKDAQEGESVRVSEMTNGSKTKAPQKAAQESGVGTLAISHEPEGDVDEVKRAIDEKNSQAALSAAEAVLAKHAQQVAELNKKDAIAAEEKLAEQLATAAPASAPVSKSAAPSVEDIQRDIARANETLDEAAAQPVIQERIETPKTQLPDVVEPALGGTLNATTEQAAEDARRAAEDDRNKVILSHDGKSKYASDAPSTQAPLNAVIAHADAEPSVPDVLAQGVVTAPTDHAAAVQPPAPVAPSAVAPQPTQDDARAAVNAALAGAPSGVSATDGALPPPPPLPPMPDFSTLPPLPSTNDSTSGAAVPDTLETALPPLPQQAVQAAAPSAPADPAQFRIPGQ</sequence>
<accession>A0ABY8WT93</accession>
<dbReference type="PANTHER" id="PTHR47618:SF1">
    <property type="entry name" value="BIFUNCTIONAL OLIGORIBONUCLEASE AND PAP PHOSPHATASE NRNA"/>
    <property type="match status" value="1"/>
</dbReference>
<feature type="compositionally biased region" description="Low complexity" evidence="1">
    <location>
        <begin position="493"/>
        <end position="511"/>
    </location>
</feature>